<evidence type="ECO:0000313" key="1">
    <source>
        <dbReference type="EMBL" id="GFR24877.1"/>
    </source>
</evidence>
<reference evidence="1" key="1">
    <citation type="submission" date="2020-07" db="EMBL/GenBank/DDBJ databases">
        <title>Multicomponent nature underlies the extraordinary mechanical properties of spider dragline silk.</title>
        <authorList>
            <person name="Kono N."/>
            <person name="Nakamura H."/>
            <person name="Mori M."/>
            <person name="Yoshida Y."/>
            <person name="Ohtoshi R."/>
            <person name="Malay A.D."/>
            <person name="Moran D.A.P."/>
            <person name="Tomita M."/>
            <person name="Numata K."/>
            <person name="Arakawa K."/>
        </authorList>
    </citation>
    <scope>NUCLEOTIDE SEQUENCE</scope>
</reference>
<evidence type="ECO:0000313" key="2">
    <source>
        <dbReference type="Proteomes" id="UP000887116"/>
    </source>
</evidence>
<dbReference type="Proteomes" id="UP000887116">
    <property type="component" value="Unassembled WGS sequence"/>
</dbReference>
<protein>
    <submittedName>
        <fullName evidence="1">Uncharacterized protein</fullName>
    </submittedName>
</protein>
<dbReference type="OrthoDB" id="10469495at2759"/>
<proteinExistence type="predicted"/>
<gene>
    <name evidence="1" type="primary">KGM_205926</name>
    <name evidence="1" type="ORF">TNCT_411241</name>
</gene>
<organism evidence="1 2">
    <name type="scientific">Trichonephila clavata</name>
    <name type="common">Joro spider</name>
    <name type="synonym">Nephila clavata</name>
    <dbReference type="NCBI Taxonomy" id="2740835"/>
    <lineage>
        <taxon>Eukaryota</taxon>
        <taxon>Metazoa</taxon>
        <taxon>Ecdysozoa</taxon>
        <taxon>Arthropoda</taxon>
        <taxon>Chelicerata</taxon>
        <taxon>Arachnida</taxon>
        <taxon>Araneae</taxon>
        <taxon>Araneomorphae</taxon>
        <taxon>Entelegynae</taxon>
        <taxon>Araneoidea</taxon>
        <taxon>Nephilidae</taxon>
        <taxon>Trichonephila</taxon>
    </lineage>
</organism>
<name>A0A8X6LY24_TRICU</name>
<accession>A0A8X6LY24</accession>
<dbReference type="EMBL" id="BMAO01018636">
    <property type="protein sequence ID" value="GFR24877.1"/>
    <property type="molecule type" value="Genomic_DNA"/>
</dbReference>
<dbReference type="AlphaFoldDB" id="A0A8X6LY24"/>
<comment type="caution">
    <text evidence="1">The sequence shown here is derived from an EMBL/GenBank/DDBJ whole genome shotgun (WGS) entry which is preliminary data.</text>
</comment>
<keyword evidence="2" id="KW-1185">Reference proteome</keyword>
<sequence length="172" mass="20061">MSGEVSIPPQLLDFYFTLLGGCNKKREKSMKCARQVHSYSQDVIFAVHNGHVKTPKHIMLDDMIDEVKRLQNCEISSFHIENEDLKELMNNYNIFKQRCFNGEHAQRILGFRSLGIEAEVSDDENIDSDIISDFEAGISYQNKRYKVTFPWKLNVKTLLENNEIARKRFLKN</sequence>